<organism evidence="2 3">
    <name type="scientific">Leptothrix cholodnii (strain ATCC 51168 / LMG 8142 / SP-6)</name>
    <name type="common">Leptothrix discophora (strain SP-6)</name>
    <dbReference type="NCBI Taxonomy" id="395495"/>
    <lineage>
        <taxon>Bacteria</taxon>
        <taxon>Pseudomonadati</taxon>
        <taxon>Pseudomonadota</taxon>
        <taxon>Betaproteobacteria</taxon>
        <taxon>Burkholderiales</taxon>
        <taxon>Sphaerotilaceae</taxon>
        <taxon>Leptothrix</taxon>
    </lineage>
</organism>
<dbReference type="HOGENOM" id="CLU_109462_2_1_4"/>
<reference evidence="2 3" key="1">
    <citation type="submission" date="2008-03" db="EMBL/GenBank/DDBJ databases">
        <title>Complete sequence of Leptothrix cholodnii SP-6.</title>
        <authorList>
            <consortium name="US DOE Joint Genome Institute"/>
            <person name="Copeland A."/>
            <person name="Lucas S."/>
            <person name="Lapidus A."/>
            <person name="Glavina del Rio T."/>
            <person name="Dalin E."/>
            <person name="Tice H."/>
            <person name="Bruce D."/>
            <person name="Goodwin L."/>
            <person name="Pitluck S."/>
            <person name="Chertkov O."/>
            <person name="Brettin T."/>
            <person name="Detter J.C."/>
            <person name="Han C."/>
            <person name="Kuske C.R."/>
            <person name="Schmutz J."/>
            <person name="Larimer F."/>
            <person name="Land M."/>
            <person name="Hauser L."/>
            <person name="Kyrpides N."/>
            <person name="Lykidis A."/>
            <person name="Emerson D."/>
            <person name="Richardson P."/>
        </authorList>
    </citation>
    <scope>NUCLEOTIDE SEQUENCE [LARGE SCALE GENOMIC DNA]</scope>
    <source>
        <strain evidence="3">ATCC 51168 / LMG 8142 / SP-6</strain>
    </source>
</reference>
<dbReference type="InterPro" id="IPR036065">
    <property type="entry name" value="BolA-like_sf"/>
</dbReference>
<dbReference type="OrthoDB" id="5296536at2"/>
<dbReference type="Gene3D" id="3.30.300.90">
    <property type="entry name" value="BolA-like"/>
    <property type="match status" value="1"/>
</dbReference>
<dbReference type="AlphaFoldDB" id="B1XZX9"/>
<evidence type="ECO:0000313" key="2">
    <source>
        <dbReference type="EMBL" id="ACB34106.1"/>
    </source>
</evidence>
<dbReference type="InterPro" id="IPR002634">
    <property type="entry name" value="BolA"/>
</dbReference>
<dbReference type="PANTHER" id="PTHR46230">
    <property type="match status" value="1"/>
</dbReference>
<dbReference type="Pfam" id="PF01722">
    <property type="entry name" value="BolA"/>
    <property type="match status" value="1"/>
</dbReference>
<sequence>MSARNPDWVDAAEIEATLRAAFDPQELRVDDESHQHAGHAGASSGSHFRVTIRAVCFSGKSRVARHRLVYDSLAFLMPRGIHALAIVAEAAQDATTDSTPG</sequence>
<comment type="similarity">
    <text evidence="1">Belongs to the BolA/IbaG family.</text>
</comment>
<dbReference type="GO" id="GO:0016226">
    <property type="term" value="P:iron-sulfur cluster assembly"/>
    <property type="evidence" value="ECO:0007669"/>
    <property type="project" value="TreeGrafter"/>
</dbReference>
<evidence type="ECO:0000313" key="3">
    <source>
        <dbReference type="Proteomes" id="UP000001693"/>
    </source>
</evidence>
<dbReference type="eggNOG" id="COG0271">
    <property type="taxonomic scope" value="Bacteria"/>
</dbReference>
<dbReference type="EMBL" id="CP001013">
    <property type="protein sequence ID" value="ACB34106.1"/>
    <property type="molecule type" value="Genomic_DNA"/>
</dbReference>
<dbReference type="RefSeq" id="WP_012346867.1">
    <property type="nucleotide sequence ID" value="NC_010524.1"/>
</dbReference>
<dbReference type="PANTHER" id="PTHR46230:SF7">
    <property type="entry name" value="BOLA-LIKE PROTEIN 1"/>
    <property type="match status" value="1"/>
</dbReference>
<gene>
    <name evidence="2" type="ordered locus">Lcho_1839</name>
</gene>
<dbReference type="SUPFAM" id="SSF82657">
    <property type="entry name" value="BolA-like"/>
    <property type="match status" value="1"/>
</dbReference>
<evidence type="ECO:0000256" key="1">
    <source>
        <dbReference type="RuleBase" id="RU003860"/>
    </source>
</evidence>
<dbReference type="PIRSF" id="PIRSF003113">
    <property type="entry name" value="BolA"/>
    <property type="match status" value="1"/>
</dbReference>
<dbReference type="KEGG" id="lch:Lcho_1839"/>
<dbReference type="Proteomes" id="UP000001693">
    <property type="component" value="Chromosome"/>
</dbReference>
<accession>B1XZX9</accession>
<proteinExistence type="inferred from homology"/>
<dbReference type="STRING" id="395495.Lcho_1839"/>
<protein>
    <submittedName>
        <fullName evidence="2">BolA family protein</fullName>
    </submittedName>
</protein>
<keyword evidence="3" id="KW-1185">Reference proteome</keyword>
<name>B1XZX9_LEPCP</name>